<proteinExistence type="predicted"/>
<dbReference type="GO" id="GO:0000981">
    <property type="term" value="F:DNA-binding transcription factor activity, RNA polymerase II-specific"/>
    <property type="evidence" value="ECO:0007669"/>
    <property type="project" value="InterPro"/>
</dbReference>
<feature type="region of interest" description="Disordered" evidence="1">
    <location>
        <begin position="42"/>
        <end position="77"/>
    </location>
</feature>
<feature type="compositionally biased region" description="Low complexity" evidence="1">
    <location>
        <begin position="127"/>
        <end position="136"/>
    </location>
</feature>
<accession>A0AAD6V2D7</accession>
<evidence type="ECO:0000256" key="1">
    <source>
        <dbReference type="SAM" id="MobiDB-lite"/>
    </source>
</evidence>
<evidence type="ECO:0000313" key="4">
    <source>
        <dbReference type="Proteomes" id="UP001219525"/>
    </source>
</evidence>
<keyword evidence="4" id="KW-1185">Reference proteome</keyword>
<dbReference type="Proteomes" id="UP001219525">
    <property type="component" value="Unassembled WGS sequence"/>
</dbReference>
<dbReference type="InterPro" id="IPR036864">
    <property type="entry name" value="Zn2-C6_fun-type_DNA-bd_sf"/>
</dbReference>
<name>A0AAD6V2D7_9AGAR</name>
<dbReference type="Gene3D" id="4.10.240.10">
    <property type="entry name" value="Zn(2)-C6 fungal-type DNA-binding domain"/>
    <property type="match status" value="1"/>
</dbReference>
<dbReference type="AlphaFoldDB" id="A0AAD6V2D7"/>
<evidence type="ECO:0000313" key="3">
    <source>
        <dbReference type="EMBL" id="KAJ7197907.1"/>
    </source>
</evidence>
<evidence type="ECO:0000259" key="2">
    <source>
        <dbReference type="PROSITE" id="PS50048"/>
    </source>
</evidence>
<feature type="compositionally biased region" description="Pro residues" evidence="1">
    <location>
        <begin position="51"/>
        <end position="62"/>
    </location>
</feature>
<feature type="compositionally biased region" description="Pro residues" evidence="1">
    <location>
        <begin position="108"/>
        <end position="126"/>
    </location>
</feature>
<dbReference type="GO" id="GO:0008270">
    <property type="term" value="F:zinc ion binding"/>
    <property type="evidence" value="ECO:0007669"/>
    <property type="project" value="InterPro"/>
</dbReference>
<dbReference type="InterPro" id="IPR001138">
    <property type="entry name" value="Zn2Cys6_DnaBD"/>
</dbReference>
<organism evidence="3 4">
    <name type="scientific">Mycena pura</name>
    <dbReference type="NCBI Taxonomy" id="153505"/>
    <lineage>
        <taxon>Eukaryota</taxon>
        <taxon>Fungi</taxon>
        <taxon>Dikarya</taxon>
        <taxon>Basidiomycota</taxon>
        <taxon>Agaricomycotina</taxon>
        <taxon>Agaricomycetes</taxon>
        <taxon>Agaricomycetidae</taxon>
        <taxon>Agaricales</taxon>
        <taxon>Marasmiineae</taxon>
        <taxon>Mycenaceae</taxon>
        <taxon>Mycena</taxon>
    </lineage>
</organism>
<dbReference type="SUPFAM" id="SSF57701">
    <property type="entry name" value="Zn2/Cys6 DNA-binding domain"/>
    <property type="match status" value="1"/>
</dbReference>
<sequence length="219" mass="22947">MSEPRYFPTGTAAPDPADIQLSMAMAPLTAAPEAFMLHVPNGTPLNDTPAAAPPAPYDPAPPAHTRTRTLSGPPHFDFHPHAHGFDAHAHSLNADAYSCLQPWTAAPGPSPGLSPSPSPSPSPAPASAPSLPCGPLGDLPVRDDGRAPRQAPACLPCRKRKIACGRLPGAGGPTTCDQCRRPGRNPAKCVYPKETRRGHHRRIKSQLTPLAPLLPRAVS</sequence>
<dbReference type="EMBL" id="JARJCW010000075">
    <property type="protein sequence ID" value="KAJ7197907.1"/>
    <property type="molecule type" value="Genomic_DNA"/>
</dbReference>
<reference evidence="3" key="1">
    <citation type="submission" date="2023-03" db="EMBL/GenBank/DDBJ databases">
        <title>Massive genome expansion in bonnet fungi (Mycena s.s.) driven by repeated elements and novel gene families across ecological guilds.</title>
        <authorList>
            <consortium name="Lawrence Berkeley National Laboratory"/>
            <person name="Harder C.B."/>
            <person name="Miyauchi S."/>
            <person name="Viragh M."/>
            <person name="Kuo A."/>
            <person name="Thoen E."/>
            <person name="Andreopoulos B."/>
            <person name="Lu D."/>
            <person name="Skrede I."/>
            <person name="Drula E."/>
            <person name="Henrissat B."/>
            <person name="Morin E."/>
            <person name="Kohler A."/>
            <person name="Barry K."/>
            <person name="LaButti K."/>
            <person name="Morin E."/>
            <person name="Salamov A."/>
            <person name="Lipzen A."/>
            <person name="Mereny Z."/>
            <person name="Hegedus B."/>
            <person name="Baldrian P."/>
            <person name="Stursova M."/>
            <person name="Weitz H."/>
            <person name="Taylor A."/>
            <person name="Grigoriev I.V."/>
            <person name="Nagy L.G."/>
            <person name="Martin F."/>
            <person name="Kauserud H."/>
        </authorList>
    </citation>
    <scope>NUCLEOTIDE SEQUENCE</scope>
    <source>
        <strain evidence="3">9144</strain>
    </source>
</reference>
<comment type="caution">
    <text evidence="3">The sequence shown here is derived from an EMBL/GenBank/DDBJ whole genome shotgun (WGS) entry which is preliminary data.</text>
</comment>
<feature type="domain" description="Zn(2)-C6 fungal-type" evidence="2">
    <location>
        <begin position="153"/>
        <end position="191"/>
    </location>
</feature>
<protein>
    <recommendedName>
        <fullName evidence="2">Zn(2)-C6 fungal-type domain-containing protein</fullName>
    </recommendedName>
</protein>
<feature type="region of interest" description="Disordered" evidence="1">
    <location>
        <begin position="107"/>
        <end position="151"/>
    </location>
</feature>
<dbReference type="PROSITE" id="PS50048">
    <property type="entry name" value="ZN2_CY6_FUNGAL_2"/>
    <property type="match status" value="1"/>
</dbReference>
<gene>
    <name evidence="3" type="ORF">GGX14DRAFT_667038</name>
</gene>
<feature type="region of interest" description="Disordered" evidence="1">
    <location>
        <begin position="190"/>
        <end position="219"/>
    </location>
</feature>